<keyword evidence="2" id="KW-1003">Cell membrane</keyword>
<dbReference type="InParanoid" id="A0A545AHG4"/>
<keyword evidence="5 7" id="KW-0472">Membrane</keyword>
<feature type="domain" description="ABC3 transporter permease C-terminal" evidence="8">
    <location>
        <begin position="223"/>
        <end position="341"/>
    </location>
</feature>
<evidence type="ECO:0000313" key="9">
    <source>
        <dbReference type="EMBL" id="TQS40759.1"/>
    </source>
</evidence>
<feature type="transmembrane region" description="Helical" evidence="7">
    <location>
        <begin position="752"/>
        <end position="774"/>
    </location>
</feature>
<comment type="caution">
    <text evidence="9">The sequence shown here is derived from an EMBL/GenBank/DDBJ whole genome shotgun (WGS) entry which is preliminary data.</text>
</comment>
<comment type="subcellular location">
    <subcellularLocation>
        <location evidence="1">Cell membrane</location>
        <topology evidence="1">Multi-pass membrane protein</topology>
    </subcellularLocation>
</comment>
<evidence type="ECO:0000256" key="1">
    <source>
        <dbReference type="ARBA" id="ARBA00004651"/>
    </source>
</evidence>
<protein>
    <submittedName>
        <fullName evidence="9">FtsX-like permease family protein</fullName>
    </submittedName>
</protein>
<feature type="transmembrane region" description="Helical" evidence="7">
    <location>
        <begin position="313"/>
        <end position="332"/>
    </location>
</feature>
<keyword evidence="10" id="KW-1185">Reference proteome</keyword>
<feature type="transmembrane region" description="Helical" evidence="7">
    <location>
        <begin position="388"/>
        <end position="410"/>
    </location>
</feature>
<evidence type="ECO:0000313" key="10">
    <source>
        <dbReference type="Proteomes" id="UP000317982"/>
    </source>
</evidence>
<dbReference type="InterPro" id="IPR050250">
    <property type="entry name" value="Macrolide_Exporter_MacB"/>
</dbReference>
<sequence>MILSTLRTRWTSLLGTVVAVALGAALISGAAELLAGVGARDGIAQPLIHYPAAPIVVQGARSPDSSVSAPPPAGAAARLARVPGVAAAIPDVVFPDGRGWASARLAGARLVSGRTPASGEVVVGRERGVAVDGTVPVRGRPLRVSGLLDRPGLYVSDRDAASWGTVRAVGVLVAPNTSVDAVSAAISRALPGVVVRTGESRRLAEPSPEGQQLEDATALLGISAGLAGFVAIFVVASTFAFAVSQRRREFALMRLVGAQPRQVRRMVYAEAFVVGGFSAALGSVLGIPLSWLYAVLLDRAGLVPSSFSPVARFWPLTIGFGVGLVVALLGSWTAARRAGRVPAVEALRDAAVERRPMTVGRWFFGLLFLAGAVALIVASSQVGSEGAVAMTVFVGELFVVAFALLAPALIPPVIRLVSWPLARLRGAEPMLVRQGALTAVRRVASTAAPVLVTVGVAGSMIGAIATVADTTDADLRDRLIADVIVLPGSGTTDGAPEAIAAAVPGAVVSAPLATTIWEASPSEDSTHEITGDALGVDPATLRRTLDVAVVSGSLDDLRPGTMTVSDISDLHVGDTTPVLFADGTTQRLRVVAVVASLQSTSVLLPIATVRAHDPTATAPSVYVHGAPAVAVRAAVAPLGARAVDRRTYADSVRAQTDEGNQLALVALLGVALLYTGLAIVNTLLMATFDRRRELALLRLSGATPRQGLRVVVGEAALVVLVGTGLAVAATVLSLIGLAQALGRMVASAGPSIPWLPIGVAAAVCLVLAVVATALPARALLARPAVGAE</sequence>
<dbReference type="Proteomes" id="UP000317982">
    <property type="component" value="Unassembled WGS sequence"/>
</dbReference>
<dbReference type="PANTHER" id="PTHR30572">
    <property type="entry name" value="MEMBRANE COMPONENT OF TRANSPORTER-RELATED"/>
    <property type="match status" value="1"/>
</dbReference>
<dbReference type="OrthoDB" id="3223244at2"/>
<proteinExistence type="inferred from homology"/>
<comment type="similarity">
    <text evidence="6">Belongs to the ABC-4 integral membrane protein family.</text>
</comment>
<feature type="transmembrane region" description="Helical" evidence="7">
    <location>
        <begin position="218"/>
        <end position="244"/>
    </location>
</feature>
<name>A0A545AHG4_9ACTN</name>
<accession>A0A545AHG4</accession>
<feature type="transmembrane region" description="Helical" evidence="7">
    <location>
        <begin position="362"/>
        <end position="382"/>
    </location>
</feature>
<dbReference type="Pfam" id="PF02687">
    <property type="entry name" value="FtsX"/>
    <property type="match status" value="2"/>
</dbReference>
<dbReference type="InterPro" id="IPR003838">
    <property type="entry name" value="ABC3_permease_C"/>
</dbReference>
<gene>
    <name evidence="9" type="ORF">FL583_32865</name>
</gene>
<dbReference type="GO" id="GO:0022857">
    <property type="term" value="F:transmembrane transporter activity"/>
    <property type="evidence" value="ECO:0007669"/>
    <property type="project" value="TreeGrafter"/>
</dbReference>
<keyword evidence="3 7" id="KW-0812">Transmembrane</keyword>
<dbReference type="EMBL" id="VIRS01000034">
    <property type="protein sequence ID" value="TQS40759.1"/>
    <property type="molecule type" value="Genomic_DNA"/>
</dbReference>
<evidence type="ECO:0000256" key="5">
    <source>
        <dbReference type="ARBA" id="ARBA00023136"/>
    </source>
</evidence>
<evidence type="ECO:0000256" key="2">
    <source>
        <dbReference type="ARBA" id="ARBA00022475"/>
    </source>
</evidence>
<keyword evidence="4 7" id="KW-1133">Transmembrane helix</keyword>
<dbReference type="RefSeq" id="WP_142708780.1">
    <property type="nucleotide sequence ID" value="NZ_VIRS01000034.1"/>
</dbReference>
<evidence type="ECO:0000259" key="8">
    <source>
        <dbReference type="Pfam" id="PF02687"/>
    </source>
</evidence>
<feature type="transmembrane region" description="Helical" evidence="7">
    <location>
        <begin position="443"/>
        <end position="468"/>
    </location>
</feature>
<evidence type="ECO:0000256" key="3">
    <source>
        <dbReference type="ARBA" id="ARBA00022692"/>
    </source>
</evidence>
<feature type="transmembrane region" description="Helical" evidence="7">
    <location>
        <begin position="707"/>
        <end position="740"/>
    </location>
</feature>
<dbReference type="AlphaFoldDB" id="A0A545AHG4"/>
<reference evidence="9 10" key="1">
    <citation type="submission" date="2019-07" db="EMBL/GenBank/DDBJ databases">
        <title>Cryptosporangium phraense sp. nov., isolated from plant litter.</title>
        <authorList>
            <person name="Suriyachadkun C."/>
        </authorList>
    </citation>
    <scope>NUCLEOTIDE SEQUENCE [LARGE SCALE GENOMIC DNA]</scope>
    <source>
        <strain evidence="9 10">A-T 5661</strain>
    </source>
</reference>
<evidence type="ECO:0000256" key="7">
    <source>
        <dbReference type="SAM" id="Phobius"/>
    </source>
</evidence>
<feature type="transmembrane region" description="Helical" evidence="7">
    <location>
        <begin position="271"/>
        <end position="293"/>
    </location>
</feature>
<evidence type="ECO:0000256" key="6">
    <source>
        <dbReference type="ARBA" id="ARBA00038076"/>
    </source>
</evidence>
<dbReference type="PANTHER" id="PTHR30572:SF4">
    <property type="entry name" value="ABC TRANSPORTER PERMEASE YTRF"/>
    <property type="match status" value="1"/>
</dbReference>
<dbReference type="GO" id="GO:0005886">
    <property type="term" value="C:plasma membrane"/>
    <property type="evidence" value="ECO:0007669"/>
    <property type="project" value="UniProtKB-SubCell"/>
</dbReference>
<feature type="transmembrane region" description="Helical" evidence="7">
    <location>
        <begin position="662"/>
        <end position="686"/>
    </location>
</feature>
<evidence type="ECO:0000256" key="4">
    <source>
        <dbReference type="ARBA" id="ARBA00022989"/>
    </source>
</evidence>
<feature type="domain" description="ABC3 transporter permease C-terminal" evidence="8">
    <location>
        <begin position="667"/>
        <end position="781"/>
    </location>
</feature>
<organism evidence="9 10">
    <name type="scientific">Cryptosporangium phraense</name>
    <dbReference type="NCBI Taxonomy" id="2593070"/>
    <lineage>
        <taxon>Bacteria</taxon>
        <taxon>Bacillati</taxon>
        <taxon>Actinomycetota</taxon>
        <taxon>Actinomycetes</taxon>
        <taxon>Cryptosporangiales</taxon>
        <taxon>Cryptosporangiaceae</taxon>
        <taxon>Cryptosporangium</taxon>
    </lineage>
</organism>